<dbReference type="EMBL" id="CAJOAY010000139">
    <property type="protein sequence ID" value="CAF3556326.1"/>
    <property type="molecule type" value="Genomic_DNA"/>
</dbReference>
<evidence type="ECO:0000313" key="2">
    <source>
        <dbReference type="EMBL" id="CAF0918531.1"/>
    </source>
</evidence>
<reference evidence="2" key="1">
    <citation type="submission" date="2021-02" db="EMBL/GenBank/DDBJ databases">
        <authorList>
            <person name="Nowell W R."/>
        </authorList>
    </citation>
    <scope>NUCLEOTIDE SEQUENCE</scope>
</reference>
<dbReference type="PANTHER" id="PTHR34444:SF3">
    <property type="match status" value="1"/>
</dbReference>
<dbReference type="Proteomes" id="UP000663891">
    <property type="component" value="Unassembled WGS sequence"/>
</dbReference>
<dbReference type="AlphaFoldDB" id="A0A814AQ10"/>
<comment type="caution">
    <text evidence="2">The sequence shown here is derived from an EMBL/GenBank/DDBJ whole genome shotgun (WGS) entry which is preliminary data.</text>
</comment>
<proteinExistence type="predicted"/>
<gene>
    <name evidence="3" type="ORF">OKA104_LOCUS4355</name>
    <name evidence="2" type="ORF">VCS650_LOCUS10241</name>
</gene>
<dbReference type="Pfam" id="PF15074">
    <property type="entry name" value="CFAP90"/>
    <property type="match status" value="1"/>
</dbReference>
<organism evidence="2 4">
    <name type="scientific">Adineta steineri</name>
    <dbReference type="NCBI Taxonomy" id="433720"/>
    <lineage>
        <taxon>Eukaryota</taxon>
        <taxon>Metazoa</taxon>
        <taxon>Spiralia</taxon>
        <taxon>Gnathifera</taxon>
        <taxon>Rotifera</taxon>
        <taxon>Eurotatoria</taxon>
        <taxon>Bdelloidea</taxon>
        <taxon>Adinetida</taxon>
        <taxon>Adinetidae</taxon>
        <taxon>Adineta</taxon>
    </lineage>
</organism>
<accession>A0A814AQ10</accession>
<evidence type="ECO:0000313" key="3">
    <source>
        <dbReference type="EMBL" id="CAF3556326.1"/>
    </source>
</evidence>
<dbReference type="Proteomes" id="UP000663881">
    <property type="component" value="Unassembled WGS sequence"/>
</dbReference>
<evidence type="ECO:0000313" key="4">
    <source>
        <dbReference type="Proteomes" id="UP000663891"/>
    </source>
</evidence>
<dbReference type="OrthoDB" id="10057935at2759"/>
<name>A0A814AQ10_9BILA</name>
<dbReference type="PANTHER" id="PTHR34444">
    <property type="entry name" value="LOC361192"/>
    <property type="match status" value="1"/>
</dbReference>
<dbReference type="InterPro" id="IPR027901">
    <property type="entry name" value="CFAP90"/>
</dbReference>
<feature type="region of interest" description="Disordered" evidence="1">
    <location>
        <begin position="64"/>
        <end position="114"/>
    </location>
</feature>
<protein>
    <submittedName>
        <fullName evidence="2">Uncharacterized protein</fullName>
    </submittedName>
</protein>
<evidence type="ECO:0000256" key="1">
    <source>
        <dbReference type="SAM" id="MobiDB-lite"/>
    </source>
</evidence>
<sequence>MSSSDKITIYIDTEDKNYNFHGYIPELSINSFISTTKTNSLNLQQERKSSSVYDKIFHVKSEFNPKSHRDDRQHSKFVGLNQSKEEKEKSYPSRSSSEYGRRYNEYTNSNDRSHVKIEHVKKDFYRNNDFTLQ</sequence>
<feature type="compositionally biased region" description="Basic and acidic residues" evidence="1">
    <location>
        <begin position="64"/>
        <end position="74"/>
    </location>
</feature>
<dbReference type="EMBL" id="CAJNON010000073">
    <property type="protein sequence ID" value="CAF0918531.1"/>
    <property type="molecule type" value="Genomic_DNA"/>
</dbReference>